<dbReference type="Proteomes" id="UP000306719">
    <property type="component" value="Unassembled WGS sequence"/>
</dbReference>
<gene>
    <name evidence="1" type="ORF">CWB98_15675</name>
</gene>
<evidence type="ECO:0000313" key="1">
    <source>
        <dbReference type="EMBL" id="TMP35701.1"/>
    </source>
</evidence>
<protein>
    <submittedName>
        <fullName evidence="1">Uncharacterized protein</fullName>
    </submittedName>
</protein>
<sequence>MKLGWMVKLALSNLWGHFLVEGSRLGVHASRSLRCEAVLRSQFTHVKVGHCQAPNKRKPDSKESGFFAFGFKNILDENADISPFKPIYTSALDAGDHTAHTTSTLKQTYSALKIWFKWIPHRVRGHDGVAVGGVVKQGKPVVTAGWPHRWHDKYTRANLLNTENWFKQRPNCVGDGD</sequence>
<reference evidence="1 2" key="1">
    <citation type="submission" date="2018-01" db="EMBL/GenBank/DDBJ databases">
        <authorList>
            <person name="Paulsen S."/>
            <person name="Gram L.K."/>
        </authorList>
    </citation>
    <scope>NUCLEOTIDE SEQUENCE [LARGE SCALE GENOMIC DNA]</scope>
    <source>
        <strain evidence="1 2">S2599</strain>
    </source>
</reference>
<dbReference type="AlphaFoldDB" id="A0A5S3WX18"/>
<name>A0A5S3WX18_9GAMM</name>
<dbReference type="RefSeq" id="WP_212751141.1">
    <property type="nucleotide sequence ID" value="NZ_PNCJ01000022.1"/>
</dbReference>
<dbReference type="EMBL" id="PNCJ01000022">
    <property type="protein sequence ID" value="TMP35701.1"/>
    <property type="molecule type" value="Genomic_DNA"/>
</dbReference>
<reference evidence="2" key="2">
    <citation type="submission" date="2019-06" db="EMBL/GenBank/DDBJ databases">
        <title>Co-occurence of chitin degradation, pigmentation and bioactivity in marine Pseudoalteromonas.</title>
        <authorList>
            <person name="Sonnenschein E.C."/>
            <person name="Bech P.K."/>
        </authorList>
    </citation>
    <scope>NUCLEOTIDE SEQUENCE [LARGE SCALE GENOMIC DNA]</scope>
    <source>
        <strain evidence="2">S2599</strain>
    </source>
</reference>
<proteinExistence type="predicted"/>
<evidence type="ECO:0000313" key="2">
    <source>
        <dbReference type="Proteomes" id="UP000306719"/>
    </source>
</evidence>
<accession>A0A5S3WX18</accession>
<organism evidence="1 2">
    <name type="scientific">Pseudoalteromonas rubra</name>
    <dbReference type="NCBI Taxonomy" id="43658"/>
    <lineage>
        <taxon>Bacteria</taxon>
        <taxon>Pseudomonadati</taxon>
        <taxon>Pseudomonadota</taxon>
        <taxon>Gammaproteobacteria</taxon>
        <taxon>Alteromonadales</taxon>
        <taxon>Pseudoalteromonadaceae</taxon>
        <taxon>Pseudoalteromonas</taxon>
    </lineage>
</organism>
<comment type="caution">
    <text evidence="1">The sequence shown here is derived from an EMBL/GenBank/DDBJ whole genome shotgun (WGS) entry which is preliminary data.</text>
</comment>